<reference evidence="2 3" key="1">
    <citation type="submission" date="2017-06" db="EMBL/GenBank/DDBJ databases">
        <title>Salmonella reference genomes for public health.</title>
        <authorList>
            <person name="Robertson J."/>
            <person name="Yoshida C."/>
            <person name="Gurnik S."/>
            <person name="Nash J."/>
        </authorList>
    </citation>
    <scope>NUCLEOTIDE SEQUENCE [LARGE SCALE GENOMIC DNA]</scope>
    <source>
        <strain evidence="2 3">SA19983605</strain>
    </source>
</reference>
<feature type="region of interest" description="Disordered" evidence="1">
    <location>
        <begin position="33"/>
        <end position="62"/>
    </location>
</feature>
<dbReference type="Proteomes" id="UP000197991">
    <property type="component" value="Chromosome"/>
</dbReference>
<evidence type="ECO:0000313" key="3">
    <source>
        <dbReference type="Proteomes" id="UP000197991"/>
    </source>
</evidence>
<proteinExistence type="predicted"/>
<gene>
    <name evidence="2" type="ORF">LFZ56_17635</name>
</gene>
<dbReference type="AlphaFoldDB" id="A0A248KDV7"/>
<sequence length="62" mass="7394">MLLFCKQINTLLKSCYSARCGTRAFTLLTAVSQEREENRPYTKRMPHYDNESEENRRARRIP</sequence>
<keyword evidence="3" id="KW-1185">Reference proteome</keyword>
<evidence type="ECO:0008006" key="4">
    <source>
        <dbReference type="Google" id="ProtNLM"/>
    </source>
</evidence>
<evidence type="ECO:0000313" key="2">
    <source>
        <dbReference type="EMBL" id="ASG55924.1"/>
    </source>
</evidence>
<accession>A0A248KDV7</accession>
<protein>
    <recommendedName>
        <fullName evidence="4">Aconitate hydratase</fullName>
    </recommendedName>
</protein>
<organism evidence="2 3">
    <name type="scientific">Salmonella bongori serovar 66:z41:- str. SA19983605</name>
    <dbReference type="NCBI Taxonomy" id="1243617"/>
    <lineage>
        <taxon>Bacteria</taxon>
        <taxon>Pseudomonadati</taxon>
        <taxon>Pseudomonadota</taxon>
        <taxon>Gammaproteobacteria</taxon>
        <taxon>Enterobacterales</taxon>
        <taxon>Enterobacteriaceae</taxon>
        <taxon>Salmonella</taxon>
    </lineage>
</organism>
<evidence type="ECO:0000256" key="1">
    <source>
        <dbReference type="SAM" id="MobiDB-lite"/>
    </source>
</evidence>
<name>A0A248KDV7_SALBN</name>
<dbReference type="EMBL" id="CP022120">
    <property type="protein sequence ID" value="ASG55924.1"/>
    <property type="molecule type" value="Genomic_DNA"/>
</dbReference>
<feature type="compositionally biased region" description="Basic and acidic residues" evidence="1">
    <location>
        <begin position="33"/>
        <end position="56"/>
    </location>
</feature>